<evidence type="ECO:0000313" key="2">
    <source>
        <dbReference type="Proteomes" id="UP001576774"/>
    </source>
</evidence>
<protein>
    <recommendedName>
        <fullName evidence="3">Transposase</fullName>
    </recommendedName>
</protein>
<comment type="caution">
    <text evidence="1">The sequence shown here is derived from an EMBL/GenBank/DDBJ whole genome shotgun (WGS) entry which is preliminary data.</text>
</comment>
<dbReference type="EMBL" id="JBHFNQ010000066">
    <property type="protein sequence ID" value="MFB2877032.1"/>
    <property type="molecule type" value="Genomic_DNA"/>
</dbReference>
<gene>
    <name evidence="1" type="ORF">ACE1CC_09085</name>
</gene>
<keyword evidence="2" id="KW-1185">Reference proteome</keyword>
<reference evidence="1 2" key="1">
    <citation type="submission" date="2024-09" db="EMBL/GenBank/DDBJ databases">
        <title>Floridaenema gen nov. (Aerosakkonemataceae, Aerosakkonematales ord. nov., Cyanobacteria) from benthic tropical and subtropical fresh waters, with the description of four new species.</title>
        <authorList>
            <person name="Moretto J.A."/>
            <person name="Berthold D.E."/>
            <person name="Lefler F.W."/>
            <person name="Huang I.-S."/>
            <person name="Laughinghouse H. IV."/>
        </authorList>
    </citation>
    <scope>NUCLEOTIDE SEQUENCE [LARGE SCALE GENOMIC DNA]</scope>
    <source>
        <strain evidence="1 2">BLCC-F46</strain>
    </source>
</reference>
<evidence type="ECO:0008006" key="3">
    <source>
        <dbReference type="Google" id="ProtNLM"/>
    </source>
</evidence>
<name>A0ABV4X3M4_9CYAN</name>
<evidence type="ECO:0000313" key="1">
    <source>
        <dbReference type="EMBL" id="MFB2877032.1"/>
    </source>
</evidence>
<sequence length="79" mass="8967">MTKPLKLNISETTQELIALLNQQQSPNIKEKIVALYLCKIGKVNTLTNLAATIGKNPKTLRRWLQTYQFKGLNSLLQLN</sequence>
<organism evidence="1 2">
    <name type="scientific">Floridaenema aerugineum BLCC-F46</name>
    <dbReference type="NCBI Taxonomy" id="3153654"/>
    <lineage>
        <taxon>Bacteria</taxon>
        <taxon>Bacillati</taxon>
        <taxon>Cyanobacteriota</taxon>
        <taxon>Cyanophyceae</taxon>
        <taxon>Oscillatoriophycideae</taxon>
        <taxon>Aerosakkonematales</taxon>
        <taxon>Aerosakkonemataceae</taxon>
        <taxon>Floridanema</taxon>
        <taxon>Floridanema aerugineum</taxon>
    </lineage>
</organism>
<dbReference type="Proteomes" id="UP001576774">
    <property type="component" value="Unassembled WGS sequence"/>
</dbReference>
<accession>A0ABV4X3M4</accession>
<dbReference type="RefSeq" id="WP_413270143.1">
    <property type="nucleotide sequence ID" value="NZ_JBHFNQ010000066.1"/>
</dbReference>
<proteinExistence type="predicted"/>